<evidence type="ECO:0000313" key="1">
    <source>
        <dbReference type="EMBL" id="MBW99315.1"/>
    </source>
</evidence>
<dbReference type="AlphaFoldDB" id="A0A2P2K0S8"/>
<sequence length="70" mass="8738">MLLCHIYSWFVLLYSCEIRRLYGYLALLVKKRVVIFHKDRLILFLHNIFYFHWQKCNKRCRLSYVNVLII</sequence>
<organism evidence="1">
    <name type="scientific">Rhizophora mucronata</name>
    <name type="common">Asiatic mangrove</name>
    <dbReference type="NCBI Taxonomy" id="61149"/>
    <lineage>
        <taxon>Eukaryota</taxon>
        <taxon>Viridiplantae</taxon>
        <taxon>Streptophyta</taxon>
        <taxon>Embryophyta</taxon>
        <taxon>Tracheophyta</taxon>
        <taxon>Spermatophyta</taxon>
        <taxon>Magnoliopsida</taxon>
        <taxon>eudicotyledons</taxon>
        <taxon>Gunneridae</taxon>
        <taxon>Pentapetalae</taxon>
        <taxon>rosids</taxon>
        <taxon>fabids</taxon>
        <taxon>Malpighiales</taxon>
        <taxon>Rhizophoraceae</taxon>
        <taxon>Rhizophora</taxon>
    </lineage>
</organism>
<protein>
    <submittedName>
        <fullName evidence="1">Plastid-lipid-associated protein</fullName>
    </submittedName>
</protein>
<accession>A0A2P2K0S8</accession>
<proteinExistence type="predicted"/>
<name>A0A2P2K0S8_RHIMU</name>
<reference evidence="1" key="1">
    <citation type="submission" date="2018-02" db="EMBL/GenBank/DDBJ databases">
        <title>Rhizophora mucronata_Transcriptome.</title>
        <authorList>
            <person name="Meera S.P."/>
            <person name="Sreeshan A."/>
            <person name="Augustine A."/>
        </authorList>
    </citation>
    <scope>NUCLEOTIDE SEQUENCE</scope>
    <source>
        <tissue evidence="1">Leaf</tissue>
    </source>
</reference>
<dbReference type="EMBL" id="GGEC01018832">
    <property type="protein sequence ID" value="MBW99315.1"/>
    <property type="molecule type" value="Transcribed_RNA"/>
</dbReference>